<dbReference type="eggNOG" id="arCOG06319">
    <property type="taxonomic scope" value="Archaea"/>
</dbReference>
<gene>
    <name evidence="2" type="ORF">C447_02702</name>
</gene>
<dbReference type="Pfam" id="PF25227">
    <property type="entry name" value="DUF7845"/>
    <property type="match status" value="1"/>
</dbReference>
<proteinExistence type="predicted"/>
<organism evidence="2 3">
    <name type="scientific">Halococcus hamelinensis 100A6</name>
    <dbReference type="NCBI Taxonomy" id="1132509"/>
    <lineage>
        <taxon>Archaea</taxon>
        <taxon>Methanobacteriati</taxon>
        <taxon>Methanobacteriota</taxon>
        <taxon>Stenosarchaea group</taxon>
        <taxon>Halobacteria</taxon>
        <taxon>Halobacteriales</taxon>
        <taxon>Halococcaceae</taxon>
        <taxon>Halococcus</taxon>
    </lineage>
</organism>
<evidence type="ECO:0000313" key="2">
    <source>
        <dbReference type="EMBL" id="EMA41071.1"/>
    </source>
</evidence>
<evidence type="ECO:0000259" key="1">
    <source>
        <dbReference type="Pfam" id="PF25227"/>
    </source>
</evidence>
<reference evidence="2 3" key="1">
    <citation type="journal article" date="2014" name="PLoS Genet.">
        <title>Phylogenetically driven sequencing of extremely halophilic archaea reveals strategies for static and dynamic osmo-response.</title>
        <authorList>
            <person name="Becker E.A."/>
            <person name="Seitzer P.M."/>
            <person name="Tritt A."/>
            <person name="Larsen D."/>
            <person name="Krusor M."/>
            <person name="Yao A.I."/>
            <person name="Wu D."/>
            <person name="Madern D."/>
            <person name="Eisen J.A."/>
            <person name="Darling A.E."/>
            <person name="Facciotti M.T."/>
        </authorList>
    </citation>
    <scope>NUCLEOTIDE SEQUENCE [LARGE SCALE GENOMIC DNA]</scope>
    <source>
        <strain evidence="2 3">100A6</strain>
    </source>
</reference>
<protein>
    <recommendedName>
        <fullName evidence="1">DUF7845 domain-containing protein</fullName>
    </recommendedName>
</protein>
<dbReference type="EMBL" id="AOMB01000007">
    <property type="protein sequence ID" value="EMA41071.1"/>
    <property type="molecule type" value="Genomic_DNA"/>
</dbReference>
<keyword evidence="3" id="KW-1185">Reference proteome</keyword>
<dbReference type="Proteomes" id="UP000011566">
    <property type="component" value="Unassembled WGS sequence"/>
</dbReference>
<sequence length="552" mass="61185">MSTSAPESVGVSERKRGFFLDPAPHEAGANLLFTEYELQPFYVLYSVVDRGSGTDSVSFQYDDEEWTATLGYSDCPFAPRDDPNFRIENVHEYELHVVSNEDPLNGEKKVHYNISPRWPDMRKEDGSQIRGMPDMTGINVTAQGANIPLDDYLGLLGPTLSALGINAKYVVEPHDYSNVFAFERYVRTRRDLAESIFGTDSPMQRIFRYVDGKGKFRELREDDRNGVEGFHHRVVLDSAACASLIPTHQYGKCIKHYHPKHPRHDSEDPLYHPKIGVSIKTTSTTSGSVPWAERATLRRELDETLLNLLSWAGLPTRPVGETYIEDAYFDPDDSVSSLMLIEDPTTAMRDEQFVEARRILLGDPTADDPSANDTEQAALRALTNDGKQDVTALAETIGRSRSTVYRLLDALGEVVTNNNGTIGFASEFYADQFTGLLSTASTTIQKDGERGSSAWSAYLAEYGPAVDDLLPDARDGISPITLDYGTVNDDADMKAVVRKGLRAWLRSGRKRRRFVNGIARWIQNGEAGQVGTASHGKMDLPLTAAGQVTALS</sequence>
<accession>M0M5V6</accession>
<feature type="domain" description="DUF7845" evidence="1">
    <location>
        <begin position="19"/>
        <end position="332"/>
    </location>
</feature>
<name>M0M5V6_9EURY</name>
<dbReference type="AlphaFoldDB" id="M0M5V6"/>
<dbReference type="OrthoDB" id="316855at2157"/>
<comment type="caution">
    <text evidence="2">The sequence shown here is derived from an EMBL/GenBank/DDBJ whole genome shotgun (WGS) entry which is preliminary data.</text>
</comment>
<evidence type="ECO:0000313" key="3">
    <source>
        <dbReference type="Proteomes" id="UP000011566"/>
    </source>
</evidence>
<dbReference type="PATRIC" id="fig|1132509.6.peg.641"/>
<dbReference type="RefSeq" id="WP_007690628.1">
    <property type="nucleotide sequence ID" value="NZ_AJRK01000026.1"/>
</dbReference>
<dbReference type="InterPro" id="IPR057167">
    <property type="entry name" value="DUF7845"/>
</dbReference>